<protein>
    <recommendedName>
        <fullName evidence="3">Glycosyl hydrolase</fullName>
    </recommendedName>
</protein>
<reference evidence="1 2" key="1">
    <citation type="submission" date="2013-07" db="EMBL/GenBank/DDBJ databases">
        <authorList>
            <consortium name="DOE Joint Genome Institute"/>
            <person name="Reeve W."/>
            <person name="Huntemann M."/>
            <person name="Han J."/>
            <person name="Chen A."/>
            <person name="Kyrpides N."/>
            <person name="Mavromatis K."/>
            <person name="Markowitz V."/>
            <person name="Palaniappan K."/>
            <person name="Ivanova N."/>
            <person name="Schaumberg A."/>
            <person name="Pati A."/>
            <person name="Liolios K."/>
            <person name="Nordberg H.P."/>
            <person name="Cantor M.N."/>
            <person name="Hua S.X."/>
            <person name="Woyke T."/>
        </authorList>
    </citation>
    <scope>NUCLEOTIDE SEQUENCE [LARGE SCALE GENOMIC DNA]</scope>
    <source>
        <strain evidence="1 2">DSM 43889</strain>
    </source>
</reference>
<dbReference type="Gene3D" id="2.115.10.20">
    <property type="entry name" value="Glycosyl hydrolase domain, family 43"/>
    <property type="match status" value="1"/>
</dbReference>
<organism evidence="1 2">
    <name type="scientific">Actinoalloteichus caeruleus DSM 43889</name>
    <dbReference type="NCBI Taxonomy" id="1120930"/>
    <lineage>
        <taxon>Bacteria</taxon>
        <taxon>Bacillati</taxon>
        <taxon>Actinomycetota</taxon>
        <taxon>Actinomycetes</taxon>
        <taxon>Pseudonocardiales</taxon>
        <taxon>Pseudonocardiaceae</taxon>
        <taxon>Actinoalloteichus</taxon>
        <taxon>Actinoalloteichus cyanogriseus</taxon>
    </lineage>
</organism>
<reference evidence="1 2" key="2">
    <citation type="submission" date="2022-06" db="EMBL/GenBank/DDBJ databases">
        <title>Genomic Encyclopedia of Type Strains, Phase I: the one thousand microbial genomes (KMG-I) project.</title>
        <authorList>
            <person name="Kyrpides N."/>
        </authorList>
    </citation>
    <scope>NUCLEOTIDE SEQUENCE [LARGE SCALE GENOMIC DNA]</scope>
    <source>
        <strain evidence="1 2">DSM 43889</strain>
    </source>
</reference>
<dbReference type="CDD" id="cd08984">
    <property type="entry name" value="GH43-like"/>
    <property type="match status" value="1"/>
</dbReference>
<comment type="caution">
    <text evidence="1">The sequence shown here is derived from an EMBL/GenBank/DDBJ whole genome shotgun (WGS) entry which is preliminary data.</text>
</comment>
<dbReference type="RefSeq" id="WP_026418716.1">
    <property type="nucleotide sequence ID" value="NZ_AUBJ02000001.1"/>
</dbReference>
<keyword evidence="2" id="KW-1185">Reference proteome</keyword>
<gene>
    <name evidence="1" type="ORF">G443_000144</name>
</gene>
<evidence type="ECO:0008006" key="3">
    <source>
        <dbReference type="Google" id="ProtNLM"/>
    </source>
</evidence>
<dbReference type="Proteomes" id="UP000791080">
    <property type="component" value="Unassembled WGS sequence"/>
</dbReference>
<dbReference type="InterPro" id="IPR023296">
    <property type="entry name" value="Glyco_hydro_beta-prop_sf"/>
</dbReference>
<dbReference type="SUPFAM" id="SSF75005">
    <property type="entry name" value="Arabinanase/levansucrase/invertase"/>
    <property type="match status" value="1"/>
</dbReference>
<evidence type="ECO:0000313" key="2">
    <source>
        <dbReference type="Proteomes" id="UP000791080"/>
    </source>
</evidence>
<dbReference type="EMBL" id="AUBJ02000001">
    <property type="protein sequence ID" value="MCP2329874.1"/>
    <property type="molecule type" value="Genomic_DNA"/>
</dbReference>
<proteinExistence type="predicted"/>
<accession>A0ABT1JBK6</accession>
<name>A0ABT1JBK6_ACTCY</name>
<sequence length="320" mass="35831">MSAGTAPTRDEVVRAPLYRDPVYDGATDPTLIHHRATGEWWMFYTQRRATADVEGFAWVHGTDIGVATSSDGGATWLYRGVAEGLAFERGRNTYWAPEVVWHEGQYHMFVSYVRGVPTDWVGERLILHYTSSDLWSWEFRSELDLSSRKVIDAAVAPLPGGGWRMWFKDEADDSHIHAADSPDLFDWTTVGPVITDRPQEGPTVFSFAGSHWMINDFWSGLSVYRSDDLTAWELQDEPILDRPGVRDGDDGLGHHAVAITQGERAFLVYFTEPGGERRARVQVAELRVVDGRLTCDRDAPFSLTLDAARTVESRGGQLPG</sequence>
<evidence type="ECO:0000313" key="1">
    <source>
        <dbReference type="EMBL" id="MCP2329874.1"/>
    </source>
</evidence>